<dbReference type="GO" id="GO:0032259">
    <property type="term" value="P:methylation"/>
    <property type="evidence" value="ECO:0007669"/>
    <property type="project" value="UniProtKB-KW"/>
</dbReference>
<dbReference type="Gene3D" id="3.40.50.150">
    <property type="entry name" value="Vaccinia Virus protein VP39"/>
    <property type="match status" value="1"/>
</dbReference>
<dbReference type="InterPro" id="IPR002295">
    <property type="entry name" value="N4/N6-MTase_EcoPI_Mod-like"/>
</dbReference>
<accession>A0AA40Y3V5</accession>
<comment type="catalytic activity">
    <reaction evidence="6">
        <text>a 2'-deoxyadenosine in DNA + S-adenosyl-L-methionine = an N(6)-methyl-2'-deoxyadenosine in DNA + S-adenosyl-L-homocysteine + H(+)</text>
        <dbReference type="Rhea" id="RHEA:15197"/>
        <dbReference type="Rhea" id="RHEA-COMP:12418"/>
        <dbReference type="Rhea" id="RHEA-COMP:12419"/>
        <dbReference type="ChEBI" id="CHEBI:15378"/>
        <dbReference type="ChEBI" id="CHEBI:57856"/>
        <dbReference type="ChEBI" id="CHEBI:59789"/>
        <dbReference type="ChEBI" id="CHEBI:90615"/>
        <dbReference type="ChEBI" id="CHEBI:90616"/>
        <dbReference type="EC" id="2.1.1.72"/>
    </reaction>
</comment>
<dbReference type="EC" id="2.1.1.72" evidence="2"/>
<reference evidence="8" key="1">
    <citation type="submission" date="2020-11" db="EMBL/GenBank/DDBJ databases">
        <title>Enhanced detection system for hospital associated transmission using whole genome sequencing surveillance.</title>
        <authorList>
            <person name="Harrison L.H."/>
            <person name="Van Tyne D."/>
            <person name="Marsh J.W."/>
            <person name="Griffith M.P."/>
            <person name="Snyder D.J."/>
            <person name="Cooper V.S."/>
            <person name="Mustapha M."/>
        </authorList>
    </citation>
    <scope>NUCLEOTIDE SEQUENCE</scope>
    <source>
        <strain evidence="8">STEN00053</strain>
    </source>
</reference>
<evidence type="ECO:0000256" key="4">
    <source>
        <dbReference type="ARBA" id="ARBA00022679"/>
    </source>
</evidence>
<organism evidence="8 9">
    <name type="scientific">Stenotrophomonas maltophilia</name>
    <name type="common">Pseudomonas maltophilia</name>
    <name type="synonym">Xanthomonas maltophilia</name>
    <dbReference type="NCBI Taxonomy" id="40324"/>
    <lineage>
        <taxon>Bacteria</taxon>
        <taxon>Pseudomonadati</taxon>
        <taxon>Pseudomonadota</taxon>
        <taxon>Gammaproteobacteria</taxon>
        <taxon>Lysobacterales</taxon>
        <taxon>Lysobacteraceae</taxon>
        <taxon>Stenotrophomonas</taxon>
        <taxon>Stenotrophomonas maltophilia group</taxon>
    </lineage>
</organism>
<evidence type="ECO:0000256" key="6">
    <source>
        <dbReference type="ARBA" id="ARBA00047942"/>
    </source>
</evidence>
<keyword evidence="3" id="KW-0489">Methyltransferase</keyword>
<dbReference type="GO" id="GO:0009007">
    <property type="term" value="F:site-specific DNA-methyltransferase (adenine-specific) activity"/>
    <property type="evidence" value="ECO:0007669"/>
    <property type="project" value="UniProtKB-EC"/>
</dbReference>
<protein>
    <recommendedName>
        <fullName evidence="2">site-specific DNA-methyltransferase (adenine-specific)</fullName>
        <ecNumber evidence="2">2.1.1.72</ecNumber>
    </recommendedName>
</protein>
<evidence type="ECO:0000256" key="1">
    <source>
        <dbReference type="ARBA" id="ARBA00006594"/>
    </source>
</evidence>
<dbReference type="InterPro" id="IPR029063">
    <property type="entry name" value="SAM-dependent_MTases_sf"/>
</dbReference>
<dbReference type="GO" id="GO:0003677">
    <property type="term" value="F:DNA binding"/>
    <property type="evidence" value="ECO:0007669"/>
    <property type="project" value="InterPro"/>
</dbReference>
<keyword evidence="5" id="KW-0949">S-adenosyl-L-methionine</keyword>
<dbReference type="EMBL" id="JADUOV010000001">
    <property type="protein sequence ID" value="MBH1788787.1"/>
    <property type="molecule type" value="Genomic_DNA"/>
</dbReference>
<dbReference type="Proteomes" id="UP000634179">
    <property type="component" value="Unassembled WGS sequence"/>
</dbReference>
<proteinExistence type="inferred from homology"/>
<evidence type="ECO:0000256" key="3">
    <source>
        <dbReference type="ARBA" id="ARBA00022603"/>
    </source>
</evidence>
<dbReference type="AlphaFoldDB" id="A0AA40Y3V5"/>
<name>A0AA40Y3V5_STEMA</name>
<evidence type="ECO:0000259" key="7">
    <source>
        <dbReference type="Pfam" id="PF01555"/>
    </source>
</evidence>
<dbReference type="InterPro" id="IPR002941">
    <property type="entry name" value="DNA_methylase_N4/N6"/>
</dbReference>
<dbReference type="GO" id="GO:0008170">
    <property type="term" value="F:N-methyltransferase activity"/>
    <property type="evidence" value="ECO:0007669"/>
    <property type="project" value="InterPro"/>
</dbReference>
<evidence type="ECO:0000256" key="5">
    <source>
        <dbReference type="ARBA" id="ARBA00022691"/>
    </source>
</evidence>
<comment type="caution">
    <text evidence="8">The sequence shown here is derived from an EMBL/GenBank/DDBJ whole genome shotgun (WGS) entry which is preliminary data.</text>
</comment>
<keyword evidence="4" id="KW-0808">Transferase</keyword>
<evidence type="ECO:0000256" key="2">
    <source>
        <dbReference type="ARBA" id="ARBA00011900"/>
    </source>
</evidence>
<dbReference type="Pfam" id="PF01555">
    <property type="entry name" value="N6_N4_Mtase"/>
    <property type="match status" value="1"/>
</dbReference>
<evidence type="ECO:0000313" key="9">
    <source>
        <dbReference type="Proteomes" id="UP000634179"/>
    </source>
</evidence>
<dbReference type="SUPFAM" id="SSF53335">
    <property type="entry name" value="S-adenosyl-L-methionine-dependent methyltransferases"/>
    <property type="match status" value="1"/>
</dbReference>
<sequence>MHPLKDTWSLFEGMYSMPLLNWSDRDEDLTRSALTPYRLLEPVASLSYGEVDAPNMLIEGDNLDALKALLPYYAGQVGCVYIDPPFNTGAMFPKYDDNFEHSIWLSMMYARLELIHELVSEKGSLFLHLDDNEVDYAKVMLDEIFGRSNFVNRITIAARSPSAFSTVNPGVFKASEYILWYAKNKEKFEDVSARIPRGVDYAYNLWLENRDLPESEWRFSSLADKYAEVPRNARIKHPKSILQHFDKWVLKNSSQVCRLASISDSGAGQAIVDLKKESLSRPGEVLKLERGESLDTVYILDGQQILFYSKNVVEIDGEPVASSMLTNIWSDISWEGIAGEGDVTFKKGKKPERLLRRCIELTTKPGDLVLDSFLGSGTTAAVALKLNRRFVGIERGDQARSHCQARLVSVVEGEQSGISKEVGWKGGGGFRFYKLGVPVFDDEGHIRDGIKFEHLAAHVWFAETGAARSTRAPKQSFLGEHHGIGYYLLFNGILGDESKTGGNVLTKRVLKGLQPFDGPKVIYGESCDLPKERLEELQITFKQTPYDIKAR</sequence>
<dbReference type="PRINTS" id="PR00506">
    <property type="entry name" value="D21N6MTFRASE"/>
</dbReference>
<gene>
    <name evidence="8" type="ORF">I5V89_02755</name>
</gene>
<evidence type="ECO:0000313" key="8">
    <source>
        <dbReference type="EMBL" id="MBH1788787.1"/>
    </source>
</evidence>
<feature type="domain" description="DNA methylase N-4/N-6" evidence="7">
    <location>
        <begin position="79"/>
        <end position="398"/>
    </location>
</feature>
<comment type="similarity">
    <text evidence="1">Belongs to the N(4)/N(6)-methyltransferase family.</text>
</comment>